<dbReference type="PROSITE" id="PS50042">
    <property type="entry name" value="CNMP_BINDING_3"/>
    <property type="match status" value="1"/>
</dbReference>
<dbReference type="InterPro" id="IPR014710">
    <property type="entry name" value="RmlC-like_jellyroll"/>
</dbReference>
<accession>A0ABT5FQD4</accession>
<protein>
    <submittedName>
        <fullName evidence="2">Cyclic nucleotide-binding domain-containing protein</fullName>
    </submittedName>
</protein>
<dbReference type="Pfam" id="PF00027">
    <property type="entry name" value="cNMP_binding"/>
    <property type="match status" value="1"/>
</dbReference>
<dbReference type="CDD" id="cd00038">
    <property type="entry name" value="CAP_ED"/>
    <property type="match status" value="1"/>
</dbReference>
<reference evidence="2 3" key="1">
    <citation type="journal article" date="2015" name="Int. J. Syst. Evol. Microbiol.">
        <title>Streptomyces gilvifuscus sp. nov., an actinomycete that produces antibacterial compounds isolated from soil.</title>
        <authorList>
            <person name="Nguyen T.M."/>
            <person name="Kim J."/>
        </authorList>
    </citation>
    <scope>NUCLEOTIDE SEQUENCE [LARGE SCALE GENOMIC DNA]</scope>
    <source>
        <strain evidence="2 3">T113</strain>
    </source>
</reference>
<gene>
    <name evidence="2" type="ORF">PO587_09640</name>
</gene>
<evidence type="ECO:0000259" key="1">
    <source>
        <dbReference type="PROSITE" id="PS50042"/>
    </source>
</evidence>
<name>A0ABT5FQD4_9ACTN</name>
<comment type="caution">
    <text evidence="2">The sequence shown here is derived from an EMBL/GenBank/DDBJ whole genome shotgun (WGS) entry which is preliminary data.</text>
</comment>
<dbReference type="RefSeq" id="WP_200699986.1">
    <property type="nucleotide sequence ID" value="NZ_JAQOSK010000003.1"/>
</dbReference>
<dbReference type="EMBL" id="JAQOSK010000003">
    <property type="protein sequence ID" value="MDC2954724.1"/>
    <property type="molecule type" value="Genomic_DNA"/>
</dbReference>
<feature type="domain" description="Cyclic nucleotide-binding" evidence="1">
    <location>
        <begin position="9"/>
        <end position="78"/>
    </location>
</feature>
<evidence type="ECO:0000313" key="2">
    <source>
        <dbReference type="EMBL" id="MDC2954724.1"/>
    </source>
</evidence>
<dbReference type="Gene3D" id="2.60.120.10">
    <property type="entry name" value="Jelly Rolls"/>
    <property type="match status" value="1"/>
</dbReference>
<dbReference type="InterPro" id="IPR018490">
    <property type="entry name" value="cNMP-bd_dom_sf"/>
</dbReference>
<proteinExistence type="predicted"/>
<sequence>MNAPATSSMPRALSPEYRERLMRMAREVSFPEGARLFEEGGHADRFWIIRTGTVDLDMRVPGRQAAVIDSLGHNELLGWSWLYPPHTWHLGAEAVTPLRTYEFDAADVRAECRRDAEFGRTVAEWVGRIVAHRLQAARTRLLDLYGPYGSGGMR</sequence>
<dbReference type="Proteomes" id="UP001221328">
    <property type="component" value="Unassembled WGS sequence"/>
</dbReference>
<keyword evidence="3" id="KW-1185">Reference proteome</keyword>
<organism evidence="2 3">
    <name type="scientific">Streptomyces gilvifuscus</name>
    <dbReference type="NCBI Taxonomy" id="1550617"/>
    <lineage>
        <taxon>Bacteria</taxon>
        <taxon>Bacillati</taxon>
        <taxon>Actinomycetota</taxon>
        <taxon>Actinomycetes</taxon>
        <taxon>Kitasatosporales</taxon>
        <taxon>Streptomycetaceae</taxon>
        <taxon>Streptomyces</taxon>
    </lineage>
</organism>
<dbReference type="SUPFAM" id="SSF51206">
    <property type="entry name" value="cAMP-binding domain-like"/>
    <property type="match status" value="1"/>
</dbReference>
<dbReference type="InterPro" id="IPR000595">
    <property type="entry name" value="cNMP-bd_dom"/>
</dbReference>
<evidence type="ECO:0000313" key="3">
    <source>
        <dbReference type="Proteomes" id="UP001221328"/>
    </source>
</evidence>